<comment type="caution">
    <text evidence="4">The sequence shown here is derived from an EMBL/GenBank/DDBJ whole genome shotgun (WGS) entry which is preliminary data.</text>
</comment>
<evidence type="ECO:0000256" key="3">
    <source>
        <dbReference type="ARBA" id="ARBA00022842"/>
    </source>
</evidence>
<dbReference type="NCBIfam" id="TIGR01509">
    <property type="entry name" value="HAD-SF-IA-v3"/>
    <property type="match status" value="1"/>
</dbReference>
<dbReference type="Gene3D" id="1.20.120.710">
    <property type="entry name" value="Haloacid dehalogenase hydrolase-like domain"/>
    <property type="match status" value="1"/>
</dbReference>
<keyword evidence="3" id="KW-0460">Magnesium</keyword>
<dbReference type="EMBL" id="JACSNX010000005">
    <property type="protein sequence ID" value="MBM6850901.1"/>
    <property type="molecule type" value="Genomic_DNA"/>
</dbReference>
<dbReference type="PANTHER" id="PTHR46470:SF3">
    <property type="entry name" value="N-ACYLNEURAMINATE-9-PHOSPHATASE"/>
    <property type="match status" value="1"/>
</dbReference>
<keyword evidence="2 4" id="KW-0378">Hydrolase</keyword>
<evidence type="ECO:0000256" key="2">
    <source>
        <dbReference type="ARBA" id="ARBA00022801"/>
    </source>
</evidence>
<accession>A0ABS2FV22</accession>
<proteinExistence type="predicted"/>
<evidence type="ECO:0000313" key="5">
    <source>
        <dbReference type="Proteomes" id="UP000719500"/>
    </source>
</evidence>
<dbReference type="PRINTS" id="PR00413">
    <property type="entry name" value="HADHALOGNASE"/>
</dbReference>
<reference evidence="4 5" key="1">
    <citation type="journal article" date="2021" name="Sci. Rep.">
        <title>The distribution of antibiotic resistance genes in chicken gut microbiota commensals.</title>
        <authorList>
            <person name="Juricova H."/>
            <person name="Matiasovicova J."/>
            <person name="Kubasova T."/>
            <person name="Cejkova D."/>
            <person name="Rychlik I."/>
        </authorList>
    </citation>
    <scope>NUCLEOTIDE SEQUENCE [LARGE SCALE GENOMIC DNA]</scope>
    <source>
        <strain evidence="4 5">An411</strain>
    </source>
</reference>
<comment type="cofactor">
    <cofactor evidence="1">
        <name>Mg(2+)</name>
        <dbReference type="ChEBI" id="CHEBI:18420"/>
    </cofactor>
</comment>
<dbReference type="Pfam" id="PF00702">
    <property type="entry name" value="Hydrolase"/>
    <property type="match status" value="1"/>
</dbReference>
<dbReference type="Gene3D" id="3.40.50.1000">
    <property type="entry name" value="HAD superfamily/HAD-like"/>
    <property type="match status" value="1"/>
</dbReference>
<dbReference type="RefSeq" id="WP_204803384.1">
    <property type="nucleotide sequence ID" value="NZ_JACSNS010000001.1"/>
</dbReference>
<dbReference type="GO" id="GO:0016787">
    <property type="term" value="F:hydrolase activity"/>
    <property type="evidence" value="ECO:0007669"/>
    <property type="project" value="UniProtKB-KW"/>
</dbReference>
<gene>
    <name evidence="4" type="ORF">H9X91_05545</name>
</gene>
<dbReference type="InterPro" id="IPR006439">
    <property type="entry name" value="HAD-SF_hydro_IA"/>
</dbReference>
<dbReference type="SFLD" id="SFLDS00003">
    <property type="entry name" value="Haloacid_Dehalogenase"/>
    <property type="match status" value="1"/>
</dbReference>
<protein>
    <submittedName>
        <fullName evidence="4">HAD-IA family hydrolase</fullName>
    </submittedName>
</protein>
<dbReference type="Proteomes" id="UP000719500">
    <property type="component" value="Unassembled WGS sequence"/>
</dbReference>
<dbReference type="PANTHER" id="PTHR46470">
    <property type="entry name" value="N-ACYLNEURAMINATE-9-PHOSPHATASE"/>
    <property type="match status" value="1"/>
</dbReference>
<dbReference type="InterPro" id="IPR036412">
    <property type="entry name" value="HAD-like_sf"/>
</dbReference>
<organism evidence="4 5">
    <name type="scientific">Oscillibacter valericigenes</name>
    <dbReference type="NCBI Taxonomy" id="351091"/>
    <lineage>
        <taxon>Bacteria</taxon>
        <taxon>Bacillati</taxon>
        <taxon>Bacillota</taxon>
        <taxon>Clostridia</taxon>
        <taxon>Eubacteriales</taxon>
        <taxon>Oscillospiraceae</taxon>
        <taxon>Oscillibacter</taxon>
    </lineage>
</organism>
<keyword evidence="5" id="KW-1185">Reference proteome</keyword>
<dbReference type="SFLD" id="SFLDG01129">
    <property type="entry name" value="C1.5:_HAD__Beta-PGM__Phosphata"/>
    <property type="match status" value="1"/>
</dbReference>
<dbReference type="SUPFAM" id="SSF56784">
    <property type="entry name" value="HAD-like"/>
    <property type="match status" value="1"/>
</dbReference>
<dbReference type="InterPro" id="IPR023214">
    <property type="entry name" value="HAD_sf"/>
</dbReference>
<dbReference type="InterPro" id="IPR051400">
    <property type="entry name" value="HAD-like_hydrolase"/>
</dbReference>
<dbReference type="NCBIfam" id="TIGR01549">
    <property type="entry name" value="HAD-SF-IA-v1"/>
    <property type="match status" value="1"/>
</dbReference>
<evidence type="ECO:0000313" key="4">
    <source>
        <dbReference type="EMBL" id="MBM6850901.1"/>
    </source>
</evidence>
<evidence type="ECO:0000256" key="1">
    <source>
        <dbReference type="ARBA" id="ARBA00001946"/>
    </source>
</evidence>
<name>A0ABS2FV22_9FIRM</name>
<sequence>MNAESRYKAVIFDLGGTLRIALEDEPYMRHARRKMAEIAGTSLDVEAFYQLVEDRYEDYRRWALAENKESGDEELWRRWLLPDYDPVRISQVCHELSFQYRQAKGRRVLVDGGREVIETLHARGYRLGIVSNLIGEHEVPDWLEEDRLDPYFSSVVLSSVCHLRKPGAEIYRIALRELGVEPGECVSVADNIKRDITGAKEAGIGCNVIFRSPEKKHPVVFTEENRPDAVISQFTELLDLLPALN</sequence>